<dbReference type="GO" id="GO:0044281">
    <property type="term" value="P:small molecule metabolic process"/>
    <property type="evidence" value="ECO:0007669"/>
    <property type="project" value="UniProtKB-ARBA"/>
</dbReference>
<dbReference type="InterPro" id="IPR051400">
    <property type="entry name" value="HAD-like_hydrolase"/>
</dbReference>
<gene>
    <name evidence="5" type="ORF">HKN21_02420</name>
</gene>
<dbReference type="InterPro" id="IPR023214">
    <property type="entry name" value="HAD_sf"/>
</dbReference>
<dbReference type="PANTHER" id="PTHR46470">
    <property type="entry name" value="N-ACYLNEURAMINATE-9-PHOSPHATASE"/>
    <property type="match status" value="1"/>
</dbReference>
<dbReference type="AlphaFoldDB" id="A0A7Y2ECF1"/>
<accession>A0A7Y2ECF1</accession>
<dbReference type="InterPro" id="IPR006439">
    <property type="entry name" value="HAD-SF_hydro_IA"/>
</dbReference>
<dbReference type="NCBIfam" id="TIGR01549">
    <property type="entry name" value="HAD-SF-IA-v1"/>
    <property type="match status" value="1"/>
</dbReference>
<evidence type="ECO:0000256" key="3">
    <source>
        <dbReference type="ARBA" id="ARBA00022801"/>
    </source>
</evidence>
<name>A0A7Y2ECF1_UNCEI</name>
<sequence>MIRAVIFDLDNTLTDFMGVKQASIRGAVDAMLNAGLDQRLKTSESTLADQQEAIAGEISRIYDREGIEYQLVFNRYLEETLGEVDYKFLAAAIWGYRRARDSHLVPYPHVHLTIHQLAKMGLKLAVVSDAPREPAWLRLVYLNLHHLFDAVVTFEDTGVRKPEKEPFVEALRRLEVAPEETLMIGDWPDRDVAGASALGMVTVFARYGYSWSRDRAPIEEHPPNYEIDDISELVGIVEKLKLGTR</sequence>
<proteinExistence type="predicted"/>
<evidence type="ECO:0000313" key="6">
    <source>
        <dbReference type="Proteomes" id="UP000547674"/>
    </source>
</evidence>
<protein>
    <submittedName>
        <fullName evidence="5">HAD-IA family hydrolase</fullName>
    </submittedName>
</protein>
<dbReference type="GO" id="GO:0046872">
    <property type="term" value="F:metal ion binding"/>
    <property type="evidence" value="ECO:0007669"/>
    <property type="project" value="UniProtKB-KW"/>
</dbReference>
<dbReference type="PRINTS" id="PR00413">
    <property type="entry name" value="HADHALOGNASE"/>
</dbReference>
<evidence type="ECO:0000313" key="5">
    <source>
        <dbReference type="EMBL" id="NNF05593.1"/>
    </source>
</evidence>
<dbReference type="SUPFAM" id="SSF56784">
    <property type="entry name" value="HAD-like"/>
    <property type="match status" value="1"/>
</dbReference>
<reference evidence="5 6" key="1">
    <citation type="submission" date="2020-03" db="EMBL/GenBank/DDBJ databases">
        <title>Metabolic flexibility allows generalist bacteria to become dominant in a frequently disturbed ecosystem.</title>
        <authorList>
            <person name="Chen Y.-J."/>
            <person name="Leung P.M."/>
            <person name="Bay S.K."/>
            <person name="Hugenholtz P."/>
            <person name="Kessler A.J."/>
            <person name="Shelley G."/>
            <person name="Waite D.W."/>
            <person name="Cook P.L."/>
            <person name="Greening C."/>
        </authorList>
    </citation>
    <scope>NUCLEOTIDE SEQUENCE [LARGE SCALE GENOMIC DNA]</scope>
    <source>
        <strain evidence="5">SS_bin_28</strain>
    </source>
</reference>
<keyword evidence="2" id="KW-0479">Metal-binding</keyword>
<dbReference type="SFLD" id="SFLDS00003">
    <property type="entry name" value="Haloacid_Dehalogenase"/>
    <property type="match status" value="1"/>
</dbReference>
<dbReference type="Pfam" id="PF00702">
    <property type="entry name" value="Hydrolase"/>
    <property type="match status" value="1"/>
</dbReference>
<keyword evidence="3 5" id="KW-0378">Hydrolase</keyword>
<dbReference type="Gene3D" id="3.40.50.1000">
    <property type="entry name" value="HAD superfamily/HAD-like"/>
    <property type="match status" value="1"/>
</dbReference>
<dbReference type="SFLD" id="SFLDG01129">
    <property type="entry name" value="C1.5:_HAD__Beta-PGM__Phosphata"/>
    <property type="match status" value="1"/>
</dbReference>
<comment type="cofactor">
    <cofactor evidence="1">
        <name>Mg(2+)</name>
        <dbReference type="ChEBI" id="CHEBI:18420"/>
    </cofactor>
</comment>
<organism evidence="5 6">
    <name type="scientific">Eiseniibacteriota bacterium</name>
    <dbReference type="NCBI Taxonomy" id="2212470"/>
    <lineage>
        <taxon>Bacteria</taxon>
        <taxon>Candidatus Eiseniibacteriota</taxon>
    </lineage>
</organism>
<dbReference type="Proteomes" id="UP000547674">
    <property type="component" value="Unassembled WGS sequence"/>
</dbReference>
<comment type="caution">
    <text evidence="5">The sequence shown here is derived from an EMBL/GenBank/DDBJ whole genome shotgun (WGS) entry which is preliminary data.</text>
</comment>
<keyword evidence="4" id="KW-0460">Magnesium</keyword>
<evidence type="ECO:0000256" key="4">
    <source>
        <dbReference type="ARBA" id="ARBA00022842"/>
    </source>
</evidence>
<evidence type="ECO:0000256" key="1">
    <source>
        <dbReference type="ARBA" id="ARBA00001946"/>
    </source>
</evidence>
<dbReference type="GO" id="GO:0016791">
    <property type="term" value="F:phosphatase activity"/>
    <property type="evidence" value="ECO:0007669"/>
    <property type="project" value="TreeGrafter"/>
</dbReference>
<dbReference type="PANTHER" id="PTHR46470:SF2">
    <property type="entry name" value="GLYCERALDEHYDE 3-PHOSPHATE PHOSPHATASE"/>
    <property type="match status" value="1"/>
</dbReference>
<dbReference type="Gene3D" id="1.10.150.520">
    <property type="match status" value="1"/>
</dbReference>
<dbReference type="InterPro" id="IPR036412">
    <property type="entry name" value="HAD-like_sf"/>
</dbReference>
<dbReference type="NCBIfam" id="TIGR01509">
    <property type="entry name" value="HAD-SF-IA-v3"/>
    <property type="match status" value="1"/>
</dbReference>
<dbReference type="EMBL" id="JABDJR010000084">
    <property type="protein sequence ID" value="NNF05593.1"/>
    <property type="molecule type" value="Genomic_DNA"/>
</dbReference>
<evidence type="ECO:0000256" key="2">
    <source>
        <dbReference type="ARBA" id="ARBA00022723"/>
    </source>
</evidence>
<dbReference type="SFLD" id="SFLDG01135">
    <property type="entry name" value="C1.5.6:_HAD__Beta-PGM__Phospha"/>
    <property type="match status" value="1"/>
</dbReference>